<gene>
    <name evidence="2" type="ORF">K435DRAFT_312245</name>
</gene>
<evidence type="ECO:0000256" key="1">
    <source>
        <dbReference type="SAM" id="MobiDB-lite"/>
    </source>
</evidence>
<feature type="compositionally biased region" description="Basic and acidic residues" evidence="1">
    <location>
        <begin position="263"/>
        <end position="276"/>
    </location>
</feature>
<sequence length="300" mass="33614">HPRNVLPPLTFFPFLHTLRLDDFGFVDPISRTTLIDPTYFREASSVEHLHLVNTSAEALFPVPRSREYVKCSNSKTSFYSVQEITLPLLTPGRDERDTTNTSANDLIRDFSTTTVIPSPFSSNSLPTDPIPLPSLETLTLDSIRYQDIMWLCELVANRQSHVPSSSSSVKRVCLSKSSMKHLRTGFTLEINLKDKSNSNTKSGSGRGRGLEGLTSGSTAIVNSDTRPTTAVARVFSKVFTEHRFNRFSPPPDTSHFSPSSLPRLDESGGEEKKSEDDGFTLEWWLRDRVDVCELENEEDV</sequence>
<reference evidence="2 3" key="1">
    <citation type="journal article" date="2019" name="Nat. Ecol. Evol.">
        <title>Megaphylogeny resolves global patterns of mushroom evolution.</title>
        <authorList>
            <person name="Varga T."/>
            <person name="Krizsan K."/>
            <person name="Foldi C."/>
            <person name="Dima B."/>
            <person name="Sanchez-Garcia M."/>
            <person name="Sanchez-Ramirez S."/>
            <person name="Szollosi G.J."/>
            <person name="Szarkandi J.G."/>
            <person name="Papp V."/>
            <person name="Albert L."/>
            <person name="Andreopoulos W."/>
            <person name="Angelini C."/>
            <person name="Antonin V."/>
            <person name="Barry K.W."/>
            <person name="Bougher N.L."/>
            <person name="Buchanan P."/>
            <person name="Buyck B."/>
            <person name="Bense V."/>
            <person name="Catcheside P."/>
            <person name="Chovatia M."/>
            <person name="Cooper J."/>
            <person name="Damon W."/>
            <person name="Desjardin D."/>
            <person name="Finy P."/>
            <person name="Geml J."/>
            <person name="Haridas S."/>
            <person name="Hughes K."/>
            <person name="Justo A."/>
            <person name="Karasinski D."/>
            <person name="Kautmanova I."/>
            <person name="Kiss B."/>
            <person name="Kocsube S."/>
            <person name="Kotiranta H."/>
            <person name="LaButti K.M."/>
            <person name="Lechner B.E."/>
            <person name="Liimatainen K."/>
            <person name="Lipzen A."/>
            <person name="Lukacs Z."/>
            <person name="Mihaltcheva S."/>
            <person name="Morgado L.N."/>
            <person name="Niskanen T."/>
            <person name="Noordeloos M.E."/>
            <person name="Ohm R.A."/>
            <person name="Ortiz-Santana B."/>
            <person name="Ovrebo C."/>
            <person name="Racz N."/>
            <person name="Riley R."/>
            <person name="Savchenko A."/>
            <person name="Shiryaev A."/>
            <person name="Soop K."/>
            <person name="Spirin V."/>
            <person name="Szebenyi C."/>
            <person name="Tomsovsky M."/>
            <person name="Tulloss R.E."/>
            <person name="Uehling J."/>
            <person name="Grigoriev I.V."/>
            <person name="Vagvolgyi C."/>
            <person name="Papp T."/>
            <person name="Martin F.M."/>
            <person name="Miettinen O."/>
            <person name="Hibbett D.S."/>
            <person name="Nagy L.G."/>
        </authorList>
    </citation>
    <scope>NUCLEOTIDE SEQUENCE [LARGE SCALE GENOMIC DNA]</scope>
    <source>
        <strain evidence="2 3">CBS 962.96</strain>
    </source>
</reference>
<evidence type="ECO:0000313" key="2">
    <source>
        <dbReference type="EMBL" id="THU75167.1"/>
    </source>
</evidence>
<evidence type="ECO:0000313" key="3">
    <source>
        <dbReference type="Proteomes" id="UP000297245"/>
    </source>
</evidence>
<organism evidence="2 3">
    <name type="scientific">Dendrothele bispora (strain CBS 962.96)</name>
    <dbReference type="NCBI Taxonomy" id="1314807"/>
    <lineage>
        <taxon>Eukaryota</taxon>
        <taxon>Fungi</taxon>
        <taxon>Dikarya</taxon>
        <taxon>Basidiomycota</taxon>
        <taxon>Agaricomycotina</taxon>
        <taxon>Agaricomycetes</taxon>
        <taxon>Agaricomycetidae</taxon>
        <taxon>Agaricales</taxon>
        <taxon>Agaricales incertae sedis</taxon>
        <taxon>Dendrothele</taxon>
    </lineage>
</organism>
<feature type="non-terminal residue" evidence="2">
    <location>
        <position position="1"/>
    </location>
</feature>
<dbReference type="Proteomes" id="UP000297245">
    <property type="component" value="Unassembled WGS sequence"/>
</dbReference>
<feature type="region of interest" description="Disordered" evidence="1">
    <location>
        <begin position="246"/>
        <end position="277"/>
    </location>
</feature>
<protein>
    <submittedName>
        <fullName evidence="2">Uncharacterized protein</fullName>
    </submittedName>
</protein>
<keyword evidence="3" id="KW-1185">Reference proteome</keyword>
<dbReference type="EMBL" id="ML182763">
    <property type="protein sequence ID" value="THU75167.1"/>
    <property type="molecule type" value="Genomic_DNA"/>
</dbReference>
<name>A0A4S8KID9_DENBC</name>
<dbReference type="AlphaFoldDB" id="A0A4S8KID9"/>
<accession>A0A4S8KID9</accession>
<proteinExistence type="predicted"/>
<feature type="region of interest" description="Disordered" evidence="1">
    <location>
        <begin position="194"/>
        <end position="221"/>
    </location>
</feature>